<evidence type="ECO:0000313" key="16">
    <source>
        <dbReference type="EMBL" id="CAD5321584.1"/>
    </source>
</evidence>
<feature type="domain" description="Response regulatory" evidence="14">
    <location>
        <begin position="406"/>
        <end position="524"/>
    </location>
</feature>
<protein>
    <submittedName>
        <fullName evidence="16">(thale cress) hypothetical protein</fullName>
    </submittedName>
</protein>
<sequence length="836" mass="93458">MAQQRQFQMEGGNNNTTDTKLTKIFVGGLAWETQRDTMRRYFEQFGEIVEAVVITDKNTGRSKGYGFVTFKEAEAAMRACQNMNPVIDGRRANCNLACLGAQKPRPPTSPRHGTGRFRSPGSGVGLVAPSPQFRGSSSSSAFVHQQQQQHTAQFPFPYSTYGFSGYSQEGMYPMNYYNHHLYGGQQFSPYMGHPSAGSTGMFHGFYPYYPQYNAAQSSNQAQAQVQAQHHQGFSFQYTAPPAPPLLQYPYLPHQPHFSSQQQFSSQQPPPPILSLPTSLALSLPSSSSPSSSTSTSAATTATKTVVITTATKKAETEASSKDGKRIKRKHWWLSFRFLRKLGLVQKASSDYYIHLGNFIFQFVLRSESMGEIVVLSSDDGMETIKNRVKSSEVVQWEKYLPKTVLRVLLVESDYSTRQIITALLRKCCYKVVAVSDGLAAWEVLKEKSHNIDLILTELDLPSISGFALLALVMEHEACKNIPVIMMSSQDSIKMVLKCMLRGAADYLIKPMRKNELKNLWQHVWRRLTLRDDPTAHAQSLPASQHNLEDTDETCEDSRYHSDQGSGAQAINYNGHNKLMENGKSVDERDEFKETFDVTMDLIGGIDKRPDSIYKDKSRDECVGPELGLSLKRSCSVSFENQDESKHQKLSLSDASAFSRFEESKSAEKAVVALEESTSGEPKTPTESHEKLRKVTSDQGSATTSSNQENIGSSSVSFRNQVLQSTVTNQKQDSPIPVESNREKAASKEVEAGSQSTNEGIAGQSSSTEKPKEEESAKQRWSRSQREAALMKFRLKRKDRCFDKKVRYQSRKKLAEQRPRVKGQFVRTVNSDASTKS</sequence>
<dbReference type="SMART" id="SM00448">
    <property type="entry name" value="REC"/>
    <property type="match status" value="1"/>
</dbReference>
<accession>A0A7G2EGT9</accession>
<dbReference type="GO" id="GO:0000160">
    <property type="term" value="P:phosphorelay signal transduction system"/>
    <property type="evidence" value="ECO:0007669"/>
    <property type="project" value="UniProtKB-KW"/>
</dbReference>
<keyword evidence="7" id="KW-0804">Transcription</keyword>
<dbReference type="AlphaFoldDB" id="A0A7G2EGT9"/>
<dbReference type="GO" id="GO:0005634">
    <property type="term" value="C:nucleus"/>
    <property type="evidence" value="ECO:0007669"/>
    <property type="project" value="UniProtKB-SubCell"/>
</dbReference>
<feature type="region of interest" description="Disordered" evidence="12">
    <location>
        <begin position="104"/>
        <end position="123"/>
    </location>
</feature>
<dbReference type="InterPro" id="IPR012677">
    <property type="entry name" value="Nucleotide-bd_a/b_plait_sf"/>
</dbReference>
<feature type="region of interest" description="Disordered" evidence="12">
    <location>
        <begin position="810"/>
        <end position="836"/>
    </location>
</feature>
<dbReference type="PROSITE" id="PS51017">
    <property type="entry name" value="CCT"/>
    <property type="match status" value="1"/>
</dbReference>
<dbReference type="Gene3D" id="3.30.70.330">
    <property type="match status" value="1"/>
</dbReference>
<comment type="similarity">
    <text evidence="2">Belongs to the ARR-like family.</text>
</comment>
<evidence type="ECO:0000256" key="3">
    <source>
        <dbReference type="ARBA" id="ARBA00022884"/>
    </source>
</evidence>
<evidence type="ECO:0000256" key="10">
    <source>
        <dbReference type="PROSITE-ProRule" id="PRU00176"/>
    </source>
</evidence>
<dbReference type="SMART" id="SM00360">
    <property type="entry name" value="RRM"/>
    <property type="match status" value="1"/>
</dbReference>
<dbReference type="InterPro" id="IPR035979">
    <property type="entry name" value="RBD_domain_sf"/>
</dbReference>
<dbReference type="PROSITE" id="PS50102">
    <property type="entry name" value="RRM"/>
    <property type="match status" value="1"/>
</dbReference>
<dbReference type="CDD" id="cd17582">
    <property type="entry name" value="psREC_PRR"/>
    <property type="match status" value="1"/>
</dbReference>
<keyword evidence="8 11" id="KW-0539">Nucleus</keyword>
<keyword evidence="3 10" id="KW-0694">RNA-binding</keyword>
<feature type="domain" description="RRM" evidence="13">
    <location>
        <begin position="22"/>
        <end position="99"/>
    </location>
</feature>
<feature type="compositionally biased region" description="Basic and acidic residues" evidence="12">
    <location>
        <begin position="683"/>
        <end position="695"/>
    </location>
</feature>
<dbReference type="GO" id="GO:0010017">
    <property type="term" value="P:red or far-red light signaling pathway"/>
    <property type="evidence" value="ECO:0007669"/>
    <property type="project" value="UniProtKB-ARBA"/>
</dbReference>
<comment type="subcellular location">
    <subcellularLocation>
        <location evidence="1 11">Nucleus</location>
    </subcellularLocation>
</comment>
<proteinExistence type="inferred from homology"/>
<dbReference type="SUPFAM" id="SSF54928">
    <property type="entry name" value="RNA-binding domain, RBD"/>
    <property type="match status" value="1"/>
</dbReference>
<feature type="compositionally biased region" description="Polar residues" evidence="12">
    <location>
        <begin position="696"/>
        <end position="732"/>
    </location>
</feature>
<evidence type="ECO:0000256" key="6">
    <source>
        <dbReference type="ARBA" id="ARBA00023108"/>
    </source>
</evidence>
<dbReference type="Proteomes" id="UP000516314">
    <property type="component" value="Chromosome 2"/>
</dbReference>
<dbReference type="SUPFAM" id="SSF52172">
    <property type="entry name" value="CheY-like"/>
    <property type="match status" value="1"/>
</dbReference>
<feature type="region of interest" description="Disordered" evidence="12">
    <location>
        <begin position="536"/>
        <end position="571"/>
    </location>
</feature>
<evidence type="ECO:0000256" key="4">
    <source>
        <dbReference type="ARBA" id="ARBA00023012"/>
    </source>
</evidence>
<evidence type="ECO:0000256" key="7">
    <source>
        <dbReference type="ARBA" id="ARBA00023163"/>
    </source>
</evidence>
<dbReference type="PANTHER" id="PTHR11176:SF22">
    <property type="entry name" value="RNA-BINDING PROTEIN 38-LIKE ISOFORM X1"/>
    <property type="match status" value="1"/>
</dbReference>
<dbReference type="InterPro" id="IPR010402">
    <property type="entry name" value="CCT_domain"/>
</dbReference>
<feature type="compositionally biased region" description="Basic and acidic residues" evidence="12">
    <location>
        <begin position="768"/>
        <end position="777"/>
    </location>
</feature>
<dbReference type="Pfam" id="PF06203">
    <property type="entry name" value="CCT"/>
    <property type="match status" value="1"/>
</dbReference>
<keyword evidence="6" id="KW-0090">Biological rhythms</keyword>
<dbReference type="Gene3D" id="3.40.50.2300">
    <property type="match status" value="1"/>
</dbReference>
<feature type="region of interest" description="Disordered" evidence="12">
    <location>
        <begin position="670"/>
        <end position="784"/>
    </location>
</feature>
<evidence type="ECO:0000313" key="17">
    <source>
        <dbReference type="Proteomes" id="UP000516314"/>
    </source>
</evidence>
<evidence type="ECO:0000256" key="5">
    <source>
        <dbReference type="ARBA" id="ARBA00023015"/>
    </source>
</evidence>
<feature type="compositionally biased region" description="Polar residues" evidence="12">
    <location>
        <begin position="826"/>
        <end position="836"/>
    </location>
</feature>
<keyword evidence="4" id="KW-0902">Two-component regulatory system</keyword>
<evidence type="ECO:0000256" key="12">
    <source>
        <dbReference type="SAM" id="MobiDB-lite"/>
    </source>
</evidence>
<evidence type="ECO:0000256" key="11">
    <source>
        <dbReference type="PROSITE-ProRule" id="PRU00357"/>
    </source>
</evidence>
<comment type="caution">
    <text evidence="9">Lacks conserved residue(s) required for the propagation of feature annotation.</text>
</comment>
<feature type="compositionally biased region" description="Basic and acidic residues" evidence="12">
    <location>
        <begin position="739"/>
        <end position="750"/>
    </location>
</feature>
<evidence type="ECO:0000256" key="1">
    <source>
        <dbReference type="ARBA" id="ARBA00004123"/>
    </source>
</evidence>
<dbReference type="FunFam" id="3.40.50.2300:FF:000214">
    <property type="entry name" value="Two-component response regulator-like PRR37"/>
    <property type="match status" value="1"/>
</dbReference>
<dbReference type="Pfam" id="PF00076">
    <property type="entry name" value="RRM_1"/>
    <property type="match status" value="1"/>
</dbReference>
<dbReference type="InterPro" id="IPR001789">
    <property type="entry name" value="Sig_transdc_resp-reg_receiver"/>
</dbReference>
<evidence type="ECO:0000256" key="2">
    <source>
        <dbReference type="ARBA" id="ARBA00010330"/>
    </source>
</evidence>
<evidence type="ECO:0000256" key="9">
    <source>
        <dbReference type="PROSITE-ProRule" id="PRU00169"/>
    </source>
</evidence>
<dbReference type="GO" id="GO:0003723">
    <property type="term" value="F:RNA binding"/>
    <property type="evidence" value="ECO:0007669"/>
    <property type="project" value="UniProtKB-UniRule"/>
</dbReference>
<evidence type="ECO:0000259" key="13">
    <source>
        <dbReference type="PROSITE" id="PS50102"/>
    </source>
</evidence>
<evidence type="ECO:0000256" key="8">
    <source>
        <dbReference type="ARBA" id="ARBA00023242"/>
    </source>
</evidence>
<dbReference type="CDD" id="cd12384">
    <property type="entry name" value="RRM_RBM24_RBM38_like"/>
    <property type="match status" value="1"/>
</dbReference>
<dbReference type="InterPro" id="IPR011006">
    <property type="entry name" value="CheY-like_superfamily"/>
</dbReference>
<feature type="compositionally biased region" description="Polar residues" evidence="12">
    <location>
        <begin position="562"/>
        <end position="571"/>
    </location>
</feature>
<evidence type="ECO:0000259" key="14">
    <source>
        <dbReference type="PROSITE" id="PS50110"/>
    </source>
</evidence>
<dbReference type="GO" id="GO:0045892">
    <property type="term" value="P:negative regulation of DNA-templated transcription"/>
    <property type="evidence" value="ECO:0007669"/>
    <property type="project" value="UniProtKB-ARBA"/>
</dbReference>
<dbReference type="FunFam" id="3.30.70.330:FF:000388">
    <property type="entry name" value="RNA-binding protein 24-B isoform X1"/>
    <property type="match status" value="1"/>
</dbReference>
<gene>
    <name evidence="16" type="ORF">AT9943_LOCUS9643</name>
</gene>
<name>A0A7G2EGT9_ARATH</name>
<dbReference type="Pfam" id="PF00072">
    <property type="entry name" value="Response_reg"/>
    <property type="match status" value="1"/>
</dbReference>
<dbReference type="GO" id="GO:0007623">
    <property type="term" value="P:circadian rhythm"/>
    <property type="evidence" value="ECO:0007669"/>
    <property type="project" value="UniProtKB-ARBA"/>
</dbReference>
<feature type="domain" description="CCT" evidence="15">
    <location>
        <begin position="785"/>
        <end position="827"/>
    </location>
</feature>
<organism evidence="16 17">
    <name type="scientific">Arabidopsis thaliana</name>
    <name type="common">Mouse-ear cress</name>
    <dbReference type="NCBI Taxonomy" id="3702"/>
    <lineage>
        <taxon>Eukaryota</taxon>
        <taxon>Viridiplantae</taxon>
        <taxon>Streptophyta</taxon>
        <taxon>Embryophyta</taxon>
        <taxon>Tracheophyta</taxon>
        <taxon>Spermatophyta</taxon>
        <taxon>Magnoliopsida</taxon>
        <taxon>eudicotyledons</taxon>
        <taxon>Gunneridae</taxon>
        <taxon>Pentapetalae</taxon>
        <taxon>rosids</taxon>
        <taxon>malvids</taxon>
        <taxon>Brassicales</taxon>
        <taxon>Brassicaceae</taxon>
        <taxon>Camelineae</taxon>
        <taxon>Arabidopsis</taxon>
    </lineage>
</organism>
<dbReference type="InterPro" id="IPR000504">
    <property type="entry name" value="RRM_dom"/>
</dbReference>
<evidence type="ECO:0000259" key="15">
    <source>
        <dbReference type="PROSITE" id="PS51017"/>
    </source>
</evidence>
<dbReference type="PROSITE" id="PS50110">
    <property type="entry name" value="RESPONSE_REGULATORY"/>
    <property type="match status" value="1"/>
</dbReference>
<dbReference type="EMBL" id="LR881467">
    <property type="protein sequence ID" value="CAD5321584.1"/>
    <property type="molecule type" value="Genomic_DNA"/>
</dbReference>
<dbReference type="PANTHER" id="PTHR11176">
    <property type="entry name" value="BOULE-RELATED"/>
    <property type="match status" value="1"/>
</dbReference>
<feature type="compositionally biased region" description="Polar residues" evidence="12">
    <location>
        <begin position="536"/>
        <end position="545"/>
    </location>
</feature>
<reference evidence="16 17" key="1">
    <citation type="submission" date="2020-09" db="EMBL/GenBank/DDBJ databases">
        <authorList>
            <person name="Ashkenazy H."/>
        </authorList>
    </citation>
    <scope>NUCLEOTIDE SEQUENCE [LARGE SCALE GENOMIC DNA]</scope>
    <source>
        <strain evidence="17">cv. Cdm-0</strain>
    </source>
</reference>
<keyword evidence="5" id="KW-0805">Transcription regulation</keyword>